<proteinExistence type="predicted"/>
<feature type="compositionally biased region" description="Basic and acidic residues" evidence="1">
    <location>
        <begin position="38"/>
        <end position="48"/>
    </location>
</feature>
<protein>
    <submittedName>
        <fullName evidence="2">Uncharacterized protein</fullName>
    </submittedName>
</protein>
<comment type="caution">
    <text evidence="2">The sequence shown here is derived from an EMBL/GenBank/DDBJ whole genome shotgun (WGS) entry which is preliminary data.</text>
</comment>
<accession>A0A699V9E4</accession>
<reference evidence="2" key="1">
    <citation type="journal article" date="2019" name="Sci. Rep.">
        <title>Draft genome of Tanacetum cinerariifolium, the natural source of mosquito coil.</title>
        <authorList>
            <person name="Yamashiro T."/>
            <person name="Shiraishi A."/>
            <person name="Satake H."/>
            <person name="Nakayama K."/>
        </authorList>
    </citation>
    <scope>NUCLEOTIDE SEQUENCE</scope>
</reference>
<organism evidence="2">
    <name type="scientific">Tanacetum cinerariifolium</name>
    <name type="common">Dalmatian daisy</name>
    <name type="synonym">Chrysanthemum cinerariifolium</name>
    <dbReference type="NCBI Taxonomy" id="118510"/>
    <lineage>
        <taxon>Eukaryota</taxon>
        <taxon>Viridiplantae</taxon>
        <taxon>Streptophyta</taxon>
        <taxon>Embryophyta</taxon>
        <taxon>Tracheophyta</taxon>
        <taxon>Spermatophyta</taxon>
        <taxon>Magnoliopsida</taxon>
        <taxon>eudicotyledons</taxon>
        <taxon>Gunneridae</taxon>
        <taxon>Pentapetalae</taxon>
        <taxon>asterids</taxon>
        <taxon>campanulids</taxon>
        <taxon>Asterales</taxon>
        <taxon>Asteraceae</taxon>
        <taxon>Asteroideae</taxon>
        <taxon>Anthemideae</taxon>
        <taxon>Anthemidinae</taxon>
        <taxon>Tanacetum</taxon>
    </lineage>
</organism>
<sequence>MYGNHSFETHDTHQQLHDILWDSMLFDQEILDAQETEPTLKKMPHDDQDPLNDCEGEKRRKRRRNASESSSKSSKKDKAPTDSTNDDIPVDQPQDKVEELIQNHPNSEWFFDATKKSRIVDVAKERKSN</sequence>
<name>A0A699V9E4_TANCI</name>
<dbReference type="AlphaFoldDB" id="A0A699V9E4"/>
<evidence type="ECO:0000313" key="2">
    <source>
        <dbReference type="EMBL" id="GFD28694.1"/>
    </source>
</evidence>
<gene>
    <name evidence="2" type="ORF">Tci_900663</name>
</gene>
<dbReference type="EMBL" id="BKCJ011387783">
    <property type="protein sequence ID" value="GFD28694.1"/>
    <property type="molecule type" value="Genomic_DNA"/>
</dbReference>
<feature type="region of interest" description="Disordered" evidence="1">
    <location>
        <begin position="32"/>
        <end position="106"/>
    </location>
</feature>
<evidence type="ECO:0000256" key="1">
    <source>
        <dbReference type="SAM" id="MobiDB-lite"/>
    </source>
</evidence>